<reference evidence="2" key="1">
    <citation type="submission" date="2017-11" db="EMBL/GenBank/DDBJ databases">
        <authorList>
            <person name="Lima N.C."/>
            <person name="Parody-Merino A.M."/>
            <person name="Battley P.F."/>
            <person name="Fidler A.E."/>
            <person name="Prosdocimi F."/>
        </authorList>
    </citation>
    <scope>NUCLEOTIDE SEQUENCE [LARGE SCALE GENOMIC DNA]</scope>
</reference>
<sequence length="154" mass="17347">MEQGHTFDGIEGRLFHLSEITVTEHGLNYVSWKDWSDNPTVVYFPDNSKDDNANNLKRGLCYCESMGTPTTSPHSREIPGRPETQVTYIMEGDQLLPEDWSKPNVTPVFKKGKKEDPGNYRLVSLASLPGKMMDGMSHSGHHLKAYGGKESYQK</sequence>
<dbReference type="AlphaFoldDB" id="A0A2I0TW97"/>
<dbReference type="OrthoDB" id="416454at2759"/>
<evidence type="ECO:0000313" key="1">
    <source>
        <dbReference type="EMBL" id="PKU38071.1"/>
    </source>
</evidence>
<evidence type="ECO:0000313" key="2">
    <source>
        <dbReference type="Proteomes" id="UP000233556"/>
    </source>
</evidence>
<proteinExistence type="predicted"/>
<organism evidence="1 2">
    <name type="scientific">Limosa lapponica baueri</name>
    <dbReference type="NCBI Taxonomy" id="1758121"/>
    <lineage>
        <taxon>Eukaryota</taxon>
        <taxon>Metazoa</taxon>
        <taxon>Chordata</taxon>
        <taxon>Craniata</taxon>
        <taxon>Vertebrata</taxon>
        <taxon>Euteleostomi</taxon>
        <taxon>Archelosauria</taxon>
        <taxon>Archosauria</taxon>
        <taxon>Dinosauria</taxon>
        <taxon>Saurischia</taxon>
        <taxon>Theropoda</taxon>
        <taxon>Coelurosauria</taxon>
        <taxon>Aves</taxon>
        <taxon>Neognathae</taxon>
        <taxon>Neoaves</taxon>
        <taxon>Charadriiformes</taxon>
        <taxon>Scolopacidae</taxon>
        <taxon>Limosa</taxon>
    </lineage>
</organism>
<dbReference type="Proteomes" id="UP000233556">
    <property type="component" value="Unassembled WGS sequence"/>
</dbReference>
<keyword evidence="2" id="KW-1185">Reference proteome</keyword>
<name>A0A2I0TW97_LIMLA</name>
<dbReference type="EMBL" id="KZ506876">
    <property type="protein sequence ID" value="PKU38071.1"/>
    <property type="molecule type" value="Genomic_DNA"/>
</dbReference>
<protein>
    <submittedName>
        <fullName evidence="1">Uncharacterized protein</fullName>
    </submittedName>
</protein>
<reference evidence="2" key="2">
    <citation type="submission" date="2017-12" db="EMBL/GenBank/DDBJ databases">
        <title>Genome sequence of the Bar-tailed Godwit (Limosa lapponica baueri).</title>
        <authorList>
            <person name="Lima N.C.B."/>
            <person name="Parody-Merino A.M."/>
            <person name="Battley P.F."/>
            <person name="Fidler A.E."/>
            <person name="Prosdocimi F."/>
        </authorList>
    </citation>
    <scope>NUCLEOTIDE SEQUENCE [LARGE SCALE GENOMIC DNA]</scope>
</reference>
<gene>
    <name evidence="1" type="ORF">llap_11623</name>
</gene>
<accession>A0A2I0TW97</accession>